<comment type="caution">
    <text evidence="1">The sequence shown here is derived from an EMBL/GenBank/DDBJ whole genome shotgun (WGS) entry which is preliminary data.</text>
</comment>
<sequence>MRACLSRKNLDWQDGAFGRWMKMAATGKTSWPRLKPSNNRLGWSNWHQKEQEESNVEKVSAVALELGSRLSSAVSSMGEVGPAIQRQRMKRFQEAKISGLN</sequence>
<reference evidence="1 2" key="1">
    <citation type="submission" date="2017-10" db="EMBL/GenBank/DDBJ databases">
        <title>Comparative genomics in systemic dimorphic fungi from Ajellomycetaceae.</title>
        <authorList>
            <person name="Munoz J.F."/>
            <person name="Mcewen J.G."/>
            <person name="Clay O.K."/>
            <person name="Cuomo C.A."/>
        </authorList>
    </citation>
    <scope>NUCLEOTIDE SEQUENCE [LARGE SCALE GENOMIC DNA]</scope>
    <source>
        <strain evidence="1 2">UAMH130</strain>
    </source>
</reference>
<accession>A0A2B7XBT3</accession>
<organism evidence="1 2">
    <name type="scientific">Blastomyces parvus</name>
    <dbReference type="NCBI Taxonomy" id="2060905"/>
    <lineage>
        <taxon>Eukaryota</taxon>
        <taxon>Fungi</taxon>
        <taxon>Dikarya</taxon>
        <taxon>Ascomycota</taxon>
        <taxon>Pezizomycotina</taxon>
        <taxon>Eurotiomycetes</taxon>
        <taxon>Eurotiomycetidae</taxon>
        <taxon>Onygenales</taxon>
        <taxon>Ajellomycetaceae</taxon>
        <taxon>Blastomyces</taxon>
    </lineage>
</organism>
<dbReference type="AlphaFoldDB" id="A0A2B7XBT3"/>
<evidence type="ECO:0000313" key="1">
    <source>
        <dbReference type="EMBL" id="PGH09114.1"/>
    </source>
</evidence>
<proteinExistence type="predicted"/>
<name>A0A2B7XBT3_9EURO</name>
<evidence type="ECO:0000313" key="2">
    <source>
        <dbReference type="Proteomes" id="UP000224080"/>
    </source>
</evidence>
<dbReference type="Proteomes" id="UP000224080">
    <property type="component" value="Unassembled WGS sequence"/>
</dbReference>
<protein>
    <submittedName>
        <fullName evidence="1">Uncharacterized protein</fullName>
    </submittedName>
</protein>
<keyword evidence="2" id="KW-1185">Reference proteome</keyword>
<dbReference type="EMBL" id="PDNC01000006">
    <property type="protein sequence ID" value="PGH09114.1"/>
    <property type="molecule type" value="Genomic_DNA"/>
</dbReference>
<gene>
    <name evidence="1" type="ORF">GX51_00868</name>
</gene>